<comment type="caution">
    <text evidence="1">The sequence shown here is derived from an EMBL/GenBank/DDBJ whole genome shotgun (WGS) entry which is preliminary data.</text>
</comment>
<dbReference type="Proteomes" id="UP000467840">
    <property type="component" value="Chromosome 16"/>
</dbReference>
<gene>
    <name evidence="1" type="ORF">GH714_024354</name>
</gene>
<sequence>MLTDTPPEKVARQILPWSFNFKPNEGSSGSSLFSGIMDKFAKVDDKEKPPERLINLPLIYIFLVLVDLLIQKDWPNKEQLLNILKRTMLSAPMGWLNMEVSSLSKATIIW</sequence>
<organism evidence="1 2">
    <name type="scientific">Hevea brasiliensis</name>
    <name type="common">Para rubber tree</name>
    <name type="synonym">Siphonia brasiliensis</name>
    <dbReference type="NCBI Taxonomy" id="3981"/>
    <lineage>
        <taxon>Eukaryota</taxon>
        <taxon>Viridiplantae</taxon>
        <taxon>Streptophyta</taxon>
        <taxon>Embryophyta</taxon>
        <taxon>Tracheophyta</taxon>
        <taxon>Spermatophyta</taxon>
        <taxon>Magnoliopsida</taxon>
        <taxon>eudicotyledons</taxon>
        <taxon>Gunneridae</taxon>
        <taxon>Pentapetalae</taxon>
        <taxon>rosids</taxon>
        <taxon>fabids</taxon>
        <taxon>Malpighiales</taxon>
        <taxon>Euphorbiaceae</taxon>
        <taxon>Crotonoideae</taxon>
        <taxon>Micrandreae</taxon>
        <taxon>Hevea</taxon>
    </lineage>
</organism>
<keyword evidence="2" id="KW-1185">Reference proteome</keyword>
<protein>
    <submittedName>
        <fullName evidence="1">Uncharacterized protein</fullName>
    </submittedName>
</protein>
<proteinExistence type="predicted"/>
<accession>A0A6A6LSA8</accession>
<dbReference type="EMBL" id="JAAGAX010000009">
    <property type="protein sequence ID" value="KAF2303904.1"/>
    <property type="molecule type" value="Genomic_DNA"/>
</dbReference>
<reference evidence="1 2" key="1">
    <citation type="journal article" date="2020" name="Mol. Plant">
        <title>The Chromosome-Based Rubber Tree Genome Provides New Insights into Spurge Genome Evolution and Rubber Biosynthesis.</title>
        <authorList>
            <person name="Liu J."/>
            <person name="Shi C."/>
            <person name="Shi C.C."/>
            <person name="Li W."/>
            <person name="Zhang Q.J."/>
            <person name="Zhang Y."/>
            <person name="Li K."/>
            <person name="Lu H.F."/>
            <person name="Shi C."/>
            <person name="Zhu S.T."/>
            <person name="Xiao Z.Y."/>
            <person name="Nan H."/>
            <person name="Yue Y."/>
            <person name="Zhu X.G."/>
            <person name="Wu Y."/>
            <person name="Hong X.N."/>
            <person name="Fan G.Y."/>
            <person name="Tong Y."/>
            <person name="Zhang D."/>
            <person name="Mao C.L."/>
            <person name="Liu Y.L."/>
            <person name="Hao S.J."/>
            <person name="Liu W.Q."/>
            <person name="Lv M.Q."/>
            <person name="Zhang H.B."/>
            <person name="Liu Y."/>
            <person name="Hu-Tang G.R."/>
            <person name="Wang J.P."/>
            <person name="Wang J.H."/>
            <person name="Sun Y.H."/>
            <person name="Ni S.B."/>
            <person name="Chen W.B."/>
            <person name="Zhang X.C."/>
            <person name="Jiao Y.N."/>
            <person name="Eichler E.E."/>
            <person name="Li G.H."/>
            <person name="Liu X."/>
            <person name="Gao L.Z."/>
        </authorList>
    </citation>
    <scope>NUCLEOTIDE SEQUENCE [LARGE SCALE GENOMIC DNA]</scope>
    <source>
        <strain evidence="2">cv. GT1</strain>
        <tissue evidence="1">Leaf</tissue>
    </source>
</reference>
<evidence type="ECO:0000313" key="2">
    <source>
        <dbReference type="Proteomes" id="UP000467840"/>
    </source>
</evidence>
<name>A0A6A6LSA8_HEVBR</name>
<evidence type="ECO:0000313" key="1">
    <source>
        <dbReference type="EMBL" id="KAF2303904.1"/>
    </source>
</evidence>
<dbReference type="AlphaFoldDB" id="A0A6A6LSA8"/>